<proteinExistence type="predicted"/>
<protein>
    <recommendedName>
        <fullName evidence="3">TraG P-loop domain-containing protein</fullName>
    </recommendedName>
</protein>
<sequence length="734" mass="84233">MSFFKHHDDSETTPQPDLNIKEDKNIKYIPIQKNKSASSVIGQVTQVDVLSPAAISIDSDYPNPSDTVLINETGGTKSFYRPYYIVPAGYPRNINIDTLQNVIDHGWIDCAIDIHPRPNGEADRDLRHIQTILESNSQFQSDHGMQFQLRDNLLKSEDIEVVLSELQKHDNRLYDVIITFLVYGKNHNELDQRCHQFADEMDNNGFTVQPVTHRVKSGFLETVPLGVPIATLNDMLRMVDRFALSQMDLAQNASGEFNEGIPFARNLKTGQEEYLNVFGTKEKSPDNYNMFIMGQSGSGKSAANKIKIYREVTMLGYHHRSIDPDGEYVKLAHTLHQLNLDITPDSDFCINPCSLSVAERELDDFAFDKDELTDSEYNDLRNLLNNKNINRSQIIKRNGKHYLRYVPILQKINQIEDFINQIFIVEGNEQLNFTERACLEKAISEVFNDLGITNDPASLCQGQAGSINGVWYENMPKPEPTLSMIDQKLRELFYNKQKEHSPIRRLLAAMQAYLKTGTKPLFDGQTNFGRGHDTKLGKYYYVNFNISELSGSFKHIAYYVLTQLLWNDWIKNPEFAAHKKVLDADEILQEIDNNSWASFMELVVRQCRKYNASLTTIAQDLDRVEDNNKMRALISNSQFFFFTHIKQARREAIQHAFQLNDGVMDQLCGETEKGEGVMMNRNKCLWVRTDVTPEELTFVESNVSKQRELEKEATDRFKLANKELRKSIIGRGDD</sequence>
<evidence type="ECO:0008006" key="3">
    <source>
        <dbReference type="Google" id="ProtNLM"/>
    </source>
</evidence>
<name>A0A948X039_9LACO</name>
<dbReference type="PANTHER" id="PTHR30121">
    <property type="entry name" value="UNCHARACTERIZED PROTEIN YJGR-RELATED"/>
    <property type="match status" value="1"/>
</dbReference>
<dbReference type="InterPro" id="IPR051162">
    <property type="entry name" value="T4SS_component"/>
</dbReference>
<dbReference type="InterPro" id="IPR027417">
    <property type="entry name" value="P-loop_NTPase"/>
</dbReference>
<dbReference type="SUPFAM" id="SSF52540">
    <property type="entry name" value="P-loop containing nucleoside triphosphate hydrolases"/>
    <property type="match status" value="1"/>
</dbReference>
<accession>A0A948X039</accession>
<reference evidence="1" key="2">
    <citation type="submission" date="2021-04" db="EMBL/GenBank/DDBJ databases">
        <authorList>
            <person name="Gilroy R."/>
        </authorList>
    </citation>
    <scope>NUCLEOTIDE SEQUENCE</scope>
    <source>
        <strain evidence="1">F6-6636</strain>
    </source>
</reference>
<gene>
    <name evidence="1" type="ORF">H9901_00245</name>
</gene>
<dbReference type="PANTHER" id="PTHR30121:SF6">
    <property type="entry name" value="SLR6007 PROTEIN"/>
    <property type="match status" value="1"/>
</dbReference>
<dbReference type="Proteomes" id="UP000777303">
    <property type="component" value="Unassembled WGS sequence"/>
</dbReference>
<comment type="caution">
    <text evidence="1">The sequence shown here is derived from an EMBL/GenBank/DDBJ whole genome shotgun (WGS) entry which is preliminary data.</text>
</comment>
<dbReference type="Gene3D" id="3.40.50.300">
    <property type="entry name" value="P-loop containing nucleotide triphosphate hydrolases"/>
    <property type="match status" value="2"/>
</dbReference>
<evidence type="ECO:0000313" key="2">
    <source>
        <dbReference type="Proteomes" id="UP000777303"/>
    </source>
</evidence>
<evidence type="ECO:0000313" key="1">
    <source>
        <dbReference type="EMBL" id="MBU3851132.1"/>
    </source>
</evidence>
<dbReference type="AlphaFoldDB" id="A0A948X039"/>
<dbReference type="EMBL" id="JAHLFS010000005">
    <property type="protein sequence ID" value="MBU3851132.1"/>
    <property type="molecule type" value="Genomic_DNA"/>
</dbReference>
<organism evidence="1 2">
    <name type="scientific">Candidatus Paralactobacillus gallistercoris</name>
    <dbReference type="NCBI Taxonomy" id="2838724"/>
    <lineage>
        <taxon>Bacteria</taxon>
        <taxon>Bacillati</taxon>
        <taxon>Bacillota</taxon>
        <taxon>Bacilli</taxon>
        <taxon>Lactobacillales</taxon>
        <taxon>Lactobacillaceae</taxon>
        <taxon>Lactobacillus</taxon>
    </lineage>
</organism>
<reference evidence="1" key="1">
    <citation type="journal article" date="2021" name="PeerJ">
        <title>Extensive microbial diversity within the chicken gut microbiome revealed by metagenomics and culture.</title>
        <authorList>
            <person name="Gilroy R."/>
            <person name="Ravi A."/>
            <person name="Getino M."/>
            <person name="Pursley I."/>
            <person name="Horton D.L."/>
            <person name="Alikhan N.F."/>
            <person name="Baker D."/>
            <person name="Gharbi K."/>
            <person name="Hall N."/>
            <person name="Watson M."/>
            <person name="Adriaenssens E.M."/>
            <person name="Foster-Nyarko E."/>
            <person name="Jarju S."/>
            <person name="Secka A."/>
            <person name="Antonio M."/>
            <person name="Oren A."/>
            <person name="Chaudhuri R.R."/>
            <person name="La Ragione R."/>
            <person name="Hildebrand F."/>
            <person name="Pallen M.J."/>
        </authorList>
    </citation>
    <scope>NUCLEOTIDE SEQUENCE</scope>
    <source>
        <strain evidence="1">F6-6636</strain>
    </source>
</reference>